<dbReference type="PANTHER" id="PTHR19424">
    <property type="entry name" value="HEAT SHOCK FACTOR BINDING PROTEIN 1"/>
    <property type="match status" value="1"/>
</dbReference>
<evidence type="ECO:0000313" key="3">
    <source>
        <dbReference type="EMBL" id="KAK1741521.1"/>
    </source>
</evidence>
<dbReference type="Proteomes" id="UP001224775">
    <property type="component" value="Unassembled WGS sequence"/>
</dbReference>
<dbReference type="Gene3D" id="1.20.5.430">
    <property type="match status" value="1"/>
</dbReference>
<name>A0AAD9DBL2_9STRA</name>
<evidence type="ECO:0000256" key="1">
    <source>
        <dbReference type="ARBA" id="ARBA00006349"/>
    </source>
</evidence>
<dbReference type="GO" id="GO:0005634">
    <property type="term" value="C:nucleus"/>
    <property type="evidence" value="ECO:0007669"/>
    <property type="project" value="TreeGrafter"/>
</dbReference>
<keyword evidence="4" id="KW-1185">Reference proteome</keyword>
<dbReference type="Pfam" id="PF06825">
    <property type="entry name" value="HSBP1"/>
    <property type="match status" value="1"/>
</dbReference>
<proteinExistence type="inferred from homology"/>
<comment type="similarity">
    <text evidence="1">Belongs to the HSBP1 family.</text>
</comment>
<evidence type="ECO:0000313" key="4">
    <source>
        <dbReference type="Proteomes" id="UP001224775"/>
    </source>
</evidence>
<dbReference type="AlphaFoldDB" id="A0AAD9DBL2"/>
<dbReference type="PANTHER" id="PTHR19424:SF0">
    <property type="entry name" value="HEAT SHOCK FACTOR BINDING PROTEIN 1"/>
    <property type="match status" value="1"/>
</dbReference>
<evidence type="ECO:0000256" key="2">
    <source>
        <dbReference type="SAM" id="MobiDB-lite"/>
    </source>
</evidence>
<dbReference type="GO" id="GO:0003714">
    <property type="term" value="F:transcription corepressor activity"/>
    <property type="evidence" value="ECO:0007669"/>
    <property type="project" value="InterPro"/>
</dbReference>
<feature type="region of interest" description="Disordered" evidence="2">
    <location>
        <begin position="68"/>
        <end position="94"/>
    </location>
</feature>
<comment type="caution">
    <text evidence="3">The sequence shown here is derived from an EMBL/GenBank/DDBJ whole genome shotgun (WGS) entry which is preliminary data.</text>
</comment>
<feature type="compositionally biased region" description="Basic and acidic residues" evidence="2">
    <location>
        <begin position="77"/>
        <end position="87"/>
    </location>
</feature>
<dbReference type="InterPro" id="IPR009643">
    <property type="entry name" value="HS1-bd"/>
</dbReference>
<accession>A0AAD9DBL2</accession>
<sequence>MATAPRNANALDDVNGPEDLDNFVKELMDNMQTRFNRLSENILDRVDNMGSKIDQLEKSINELIDEAGIETSNGAAKKGDAGQKIGEESGNAEF</sequence>
<dbReference type="FunFam" id="1.20.5.430:FF:000003">
    <property type="entry name" value="Heat shock factor binding protein"/>
    <property type="match status" value="1"/>
</dbReference>
<protein>
    <recommendedName>
        <fullName evidence="5">Heat shock factor binding protein 1</fullName>
    </recommendedName>
</protein>
<dbReference type="GO" id="GO:0070370">
    <property type="term" value="P:cellular heat acclimation"/>
    <property type="evidence" value="ECO:0007669"/>
    <property type="project" value="TreeGrafter"/>
</dbReference>
<gene>
    <name evidence="3" type="ORF">QTG54_007999</name>
</gene>
<evidence type="ECO:0008006" key="5">
    <source>
        <dbReference type="Google" id="ProtNLM"/>
    </source>
</evidence>
<dbReference type="EMBL" id="JATAAI010000013">
    <property type="protein sequence ID" value="KAK1741521.1"/>
    <property type="molecule type" value="Genomic_DNA"/>
</dbReference>
<organism evidence="3 4">
    <name type="scientific">Skeletonema marinoi</name>
    <dbReference type="NCBI Taxonomy" id="267567"/>
    <lineage>
        <taxon>Eukaryota</taxon>
        <taxon>Sar</taxon>
        <taxon>Stramenopiles</taxon>
        <taxon>Ochrophyta</taxon>
        <taxon>Bacillariophyta</taxon>
        <taxon>Coscinodiscophyceae</taxon>
        <taxon>Thalassiosirophycidae</taxon>
        <taxon>Thalassiosirales</taxon>
        <taxon>Skeletonemataceae</taxon>
        <taxon>Skeletonema</taxon>
        <taxon>Skeletonema marinoi-dohrnii complex</taxon>
    </lineage>
</organism>
<reference evidence="3" key="1">
    <citation type="submission" date="2023-06" db="EMBL/GenBank/DDBJ databases">
        <title>Survivors Of The Sea: Transcriptome response of Skeletonema marinoi to long-term dormancy.</title>
        <authorList>
            <person name="Pinder M.I.M."/>
            <person name="Kourtchenko O."/>
            <person name="Robertson E.K."/>
            <person name="Larsson T."/>
            <person name="Maumus F."/>
            <person name="Osuna-Cruz C.M."/>
            <person name="Vancaester E."/>
            <person name="Stenow R."/>
            <person name="Vandepoele K."/>
            <person name="Ploug H."/>
            <person name="Bruchert V."/>
            <person name="Godhe A."/>
            <person name="Topel M."/>
        </authorList>
    </citation>
    <scope>NUCLEOTIDE SEQUENCE</scope>
    <source>
        <strain evidence="3">R05AC</strain>
    </source>
</reference>
<dbReference type="GO" id="GO:0005829">
    <property type="term" value="C:cytosol"/>
    <property type="evidence" value="ECO:0007669"/>
    <property type="project" value="TreeGrafter"/>
</dbReference>